<keyword evidence="2" id="KW-1185">Reference proteome</keyword>
<accession>A0A9N9XH25</accession>
<gene>
    <name evidence="1" type="ORF">DIABBA_LOCUS11893</name>
</gene>
<evidence type="ECO:0000313" key="2">
    <source>
        <dbReference type="Proteomes" id="UP001153709"/>
    </source>
</evidence>
<dbReference type="EMBL" id="OU898283">
    <property type="protein sequence ID" value="CAG9839090.1"/>
    <property type="molecule type" value="Genomic_DNA"/>
</dbReference>
<sequence length="121" mass="13789">MYIDEINTKNLQNFPTLLGVKQEGIDVSPENYTTISKYLVSCGNELQERFNDLRKIRKCLLLVENPWRLEIGTTTHLGALGFNSDTLSDELIDFKNDTNLEFACSSRCLLQPPCANHHIQT</sequence>
<dbReference type="OrthoDB" id="6744268at2759"/>
<organism evidence="1 2">
    <name type="scientific">Diabrotica balteata</name>
    <name type="common">Banded cucumber beetle</name>
    <dbReference type="NCBI Taxonomy" id="107213"/>
    <lineage>
        <taxon>Eukaryota</taxon>
        <taxon>Metazoa</taxon>
        <taxon>Ecdysozoa</taxon>
        <taxon>Arthropoda</taxon>
        <taxon>Hexapoda</taxon>
        <taxon>Insecta</taxon>
        <taxon>Pterygota</taxon>
        <taxon>Neoptera</taxon>
        <taxon>Endopterygota</taxon>
        <taxon>Coleoptera</taxon>
        <taxon>Polyphaga</taxon>
        <taxon>Cucujiformia</taxon>
        <taxon>Chrysomeloidea</taxon>
        <taxon>Chrysomelidae</taxon>
        <taxon>Galerucinae</taxon>
        <taxon>Diabroticina</taxon>
        <taxon>Diabroticites</taxon>
        <taxon>Diabrotica</taxon>
    </lineage>
</organism>
<dbReference type="AlphaFoldDB" id="A0A9N9XH25"/>
<dbReference type="Proteomes" id="UP001153709">
    <property type="component" value="Chromosome 8"/>
</dbReference>
<name>A0A9N9XH25_DIABA</name>
<protein>
    <submittedName>
        <fullName evidence="1">Uncharacterized protein</fullName>
    </submittedName>
</protein>
<evidence type="ECO:0000313" key="1">
    <source>
        <dbReference type="EMBL" id="CAG9839090.1"/>
    </source>
</evidence>
<reference evidence="1" key="1">
    <citation type="submission" date="2022-01" db="EMBL/GenBank/DDBJ databases">
        <authorList>
            <person name="King R."/>
        </authorList>
    </citation>
    <scope>NUCLEOTIDE SEQUENCE</scope>
</reference>
<proteinExistence type="predicted"/>